<feature type="compositionally biased region" description="Basic and acidic residues" evidence="1">
    <location>
        <begin position="417"/>
        <end position="433"/>
    </location>
</feature>
<dbReference type="EMBL" id="CAKE01000004">
    <property type="protein sequence ID" value="CCI81629.1"/>
    <property type="molecule type" value="Genomic_DNA"/>
</dbReference>
<dbReference type="RefSeq" id="WP_008470454.1">
    <property type="nucleotide sequence ID" value="NZ_AYZP01000001.1"/>
</dbReference>
<dbReference type="Pfam" id="PF04860">
    <property type="entry name" value="Phage_portal"/>
    <property type="match status" value="1"/>
</dbReference>
<evidence type="ECO:0000256" key="1">
    <source>
        <dbReference type="SAM" id="MobiDB-lite"/>
    </source>
</evidence>
<reference evidence="2 3" key="1">
    <citation type="submission" date="2012-06" db="EMBL/GenBank/DDBJ databases">
        <title>Draft Genome Sequence of Lactobacillus hominis Strain CRBIP 24.179T, isolated from human intestine.</title>
        <authorList>
            <person name="Cousin S."/>
            <person name="Ma L."/>
            <person name="Bizet C."/>
            <person name="Loux V."/>
            <person name="Bouchier C."/>
            <person name="Clermont D."/>
            <person name="Creno S."/>
        </authorList>
    </citation>
    <scope>NUCLEOTIDE SEQUENCE [LARGE SCALE GENOMIC DNA]</scope>
    <source>
        <strain evidence="3">CRBIP 24.179T</strain>
    </source>
</reference>
<dbReference type="STRING" id="1423758.FC41_GL000015"/>
<evidence type="ECO:0000313" key="3">
    <source>
        <dbReference type="Proteomes" id="UP000009320"/>
    </source>
</evidence>
<dbReference type="Proteomes" id="UP000009320">
    <property type="component" value="Unassembled WGS sequence"/>
</dbReference>
<dbReference type="NCBIfam" id="TIGR01537">
    <property type="entry name" value="portal_HK97"/>
    <property type="match status" value="1"/>
</dbReference>
<dbReference type="InterPro" id="IPR006944">
    <property type="entry name" value="Phage/GTA_portal"/>
</dbReference>
<dbReference type="GeneID" id="82846874"/>
<gene>
    <name evidence="2" type="ORF">BN55_09495</name>
</gene>
<sequence>MSFLQSLKRVFNPRQETQSVPSKFVGPGYDFSQWSRLGLTESRYSALRKNEDVYSVISRLSNTMAGLPIHLYQKYQQVDKTPSDLLNGSANPSLSSYQLINSTEVSRNVDGNGYIFIERDPKTGVPINLWPIDTATVTIERNIEDGSIWYRVTGQQFNFLVFNTEIIHVKHISPLSEYYGISPLDVLNNALTFDKAVKDFSLKEMKKKDAYIIKYDRSLDPKRREALIADFVKMVNDHGGAVVQEQGMQYERWEGKFQPSDLGTSTEITKKKIANVYNVPLTFLGETGQNAKSTESVMTQFVEMTLLPIVKQYESEFNRKLLTQNQRSRGYYFKFNVNGLMRGDTQSRTSFYQMMIRNGIATPNDLRKLEDLPIAKDKNADKLWFSKDLALLEQADKINAVTTTAEPQPTSNNNLEGGEKENADGDHETKDSNEQQTGSKARS</sequence>
<protein>
    <submittedName>
        <fullName evidence="2">Phage portal protein, HK97 family</fullName>
    </submittedName>
</protein>
<dbReference type="InterPro" id="IPR006427">
    <property type="entry name" value="Portal_HK97"/>
</dbReference>
<feature type="compositionally biased region" description="Polar residues" evidence="1">
    <location>
        <begin position="400"/>
        <end position="415"/>
    </location>
</feature>
<accession>I7L9S0</accession>
<name>I7L9S0_9LACO</name>
<evidence type="ECO:0000313" key="2">
    <source>
        <dbReference type="EMBL" id="CCI81629.1"/>
    </source>
</evidence>
<comment type="caution">
    <text evidence="2">The sequence shown here is derived from an EMBL/GenBank/DDBJ whole genome shotgun (WGS) entry which is preliminary data.</text>
</comment>
<proteinExistence type="predicted"/>
<feature type="compositionally biased region" description="Polar residues" evidence="1">
    <location>
        <begin position="434"/>
        <end position="443"/>
    </location>
</feature>
<keyword evidence="3" id="KW-1185">Reference proteome</keyword>
<organism evidence="2 3">
    <name type="scientific">Lactobacillus hominis DSM 23910 = CRBIP 24.179</name>
    <dbReference type="NCBI Taxonomy" id="1423758"/>
    <lineage>
        <taxon>Bacteria</taxon>
        <taxon>Bacillati</taxon>
        <taxon>Bacillota</taxon>
        <taxon>Bacilli</taxon>
        <taxon>Lactobacillales</taxon>
        <taxon>Lactobacillaceae</taxon>
        <taxon>Lactobacillus</taxon>
    </lineage>
</organism>
<dbReference type="AlphaFoldDB" id="I7L9S0"/>
<dbReference type="OrthoDB" id="9765386at2"/>
<dbReference type="eggNOG" id="COG4695">
    <property type="taxonomic scope" value="Bacteria"/>
</dbReference>
<feature type="region of interest" description="Disordered" evidence="1">
    <location>
        <begin position="400"/>
        <end position="443"/>
    </location>
</feature>